<evidence type="ECO:0000259" key="6">
    <source>
        <dbReference type="PROSITE" id="PS50830"/>
    </source>
</evidence>
<dbReference type="SUPFAM" id="SSF54928">
    <property type="entry name" value="RNA-binding domain, RBD"/>
    <property type="match status" value="1"/>
</dbReference>
<dbReference type="PROSITE" id="PS50830">
    <property type="entry name" value="TNASE_3"/>
    <property type="match status" value="3"/>
</dbReference>
<dbReference type="PROSITE" id="PS50076">
    <property type="entry name" value="DNAJ_2"/>
    <property type="match status" value="1"/>
</dbReference>
<dbReference type="PROSITE" id="PS50102">
    <property type="entry name" value="RRM"/>
    <property type="match status" value="1"/>
</dbReference>
<evidence type="ECO:0000256" key="2">
    <source>
        <dbReference type="PROSITE-ProRule" id="PRU00176"/>
    </source>
</evidence>
<dbReference type="Proteomes" id="UP000719412">
    <property type="component" value="Unassembled WGS sequence"/>
</dbReference>
<keyword evidence="8" id="KW-1185">Reference proteome</keyword>
<reference evidence="7" key="1">
    <citation type="journal article" date="2020" name="J Insects Food Feed">
        <title>The yellow mealworm (Tenebrio molitor) genome: a resource for the emerging insects as food and feed industry.</title>
        <authorList>
            <person name="Eriksson T."/>
            <person name="Andere A."/>
            <person name="Kelstrup H."/>
            <person name="Emery V."/>
            <person name="Picard C."/>
        </authorList>
    </citation>
    <scope>NUCLEOTIDE SEQUENCE</scope>
    <source>
        <strain evidence="7">Stoneville</strain>
        <tissue evidence="7">Whole head</tissue>
    </source>
</reference>
<dbReference type="Gene3D" id="3.30.70.330">
    <property type="match status" value="1"/>
</dbReference>
<dbReference type="GO" id="GO:0005829">
    <property type="term" value="C:cytosol"/>
    <property type="evidence" value="ECO:0007669"/>
    <property type="project" value="TreeGrafter"/>
</dbReference>
<evidence type="ECO:0000256" key="3">
    <source>
        <dbReference type="SAM" id="Coils"/>
    </source>
</evidence>
<dbReference type="GO" id="GO:0006402">
    <property type="term" value="P:mRNA catabolic process"/>
    <property type="evidence" value="ECO:0007669"/>
    <property type="project" value="TreeGrafter"/>
</dbReference>
<dbReference type="SMART" id="SM00271">
    <property type="entry name" value="DnaJ"/>
    <property type="match status" value="1"/>
</dbReference>
<dbReference type="GO" id="GO:0005634">
    <property type="term" value="C:nucleus"/>
    <property type="evidence" value="ECO:0007669"/>
    <property type="project" value="TreeGrafter"/>
</dbReference>
<dbReference type="SUPFAM" id="SSF46565">
    <property type="entry name" value="Chaperone J-domain"/>
    <property type="match status" value="1"/>
</dbReference>
<feature type="domain" description="TNase-like" evidence="6">
    <location>
        <begin position="414"/>
        <end position="552"/>
    </location>
</feature>
<dbReference type="FunFam" id="2.40.50.90:FF:000001">
    <property type="entry name" value="Staphylococcal nuclease domain-containing protein"/>
    <property type="match status" value="1"/>
</dbReference>
<evidence type="ECO:0000259" key="5">
    <source>
        <dbReference type="PROSITE" id="PS50102"/>
    </source>
</evidence>
<keyword evidence="3" id="KW-0175">Coiled coil</keyword>
<proteinExistence type="predicted"/>
<feature type="domain" description="TNase-like" evidence="6">
    <location>
        <begin position="565"/>
        <end position="720"/>
    </location>
</feature>
<accession>A0A8J6HMA0</accession>
<feature type="domain" description="J" evidence="4">
    <location>
        <begin position="10"/>
        <end position="75"/>
    </location>
</feature>
<organism evidence="7 8">
    <name type="scientific">Tenebrio molitor</name>
    <name type="common">Yellow mealworm beetle</name>
    <dbReference type="NCBI Taxonomy" id="7067"/>
    <lineage>
        <taxon>Eukaryota</taxon>
        <taxon>Metazoa</taxon>
        <taxon>Ecdysozoa</taxon>
        <taxon>Arthropoda</taxon>
        <taxon>Hexapoda</taxon>
        <taxon>Insecta</taxon>
        <taxon>Pterygota</taxon>
        <taxon>Neoptera</taxon>
        <taxon>Endopterygota</taxon>
        <taxon>Coleoptera</taxon>
        <taxon>Polyphaga</taxon>
        <taxon>Cucujiformia</taxon>
        <taxon>Tenebrionidae</taxon>
        <taxon>Tenebrio</taxon>
    </lineage>
</organism>
<dbReference type="Gene3D" id="1.10.287.110">
    <property type="entry name" value="DnaJ domain"/>
    <property type="match status" value="1"/>
</dbReference>
<dbReference type="InterPro" id="IPR036869">
    <property type="entry name" value="J_dom_sf"/>
</dbReference>
<feature type="domain" description="TNase-like" evidence="6">
    <location>
        <begin position="242"/>
        <end position="387"/>
    </location>
</feature>
<evidence type="ECO:0000313" key="7">
    <source>
        <dbReference type="EMBL" id="KAH0817771.1"/>
    </source>
</evidence>
<reference evidence="7" key="2">
    <citation type="submission" date="2021-08" db="EMBL/GenBank/DDBJ databases">
        <authorList>
            <person name="Eriksson T."/>
        </authorList>
    </citation>
    <scope>NUCLEOTIDE SEQUENCE</scope>
    <source>
        <strain evidence="7">Stoneville</strain>
        <tissue evidence="7">Whole head</tissue>
    </source>
</reference>
<feature type="coiled-coil region" evidence="3">
    <location>
        <begin position="78"/>
        <end position="155"/>
    </location>
</feature>
<feature type="domain" description="RRM" evidence="5">
    <location>
        <begin position="167"/>
        <end position="239"/>
    </location>
</feature>
<dbReference type="InterPro" id="IPR034254">
    <property type="entry name" value="DNAJC17_RRM"/>
</dbReference>
<dbReference type="GO" id="GO:0004518">
    <property type="term" value="F:nuclease activity"/>
    <property type="evidence" value="ECO:0007669"/>
    <property type="project" value="TreeGrafter"/>
</dbReference>
<dbReference type="EMBL" id="JABDTM020018843">
    <property type="protein sequence ID" value="KAH0817771.1"/>
    <property type="molecule type" value="Genomic_DNA"/>
</dbReference>
<dbReference type="InterPro" id="IPR012677">
    <property type="entry name" value="Nucleotide-bd_a/b_plait_sf"/>
</dbReference>
<name>A0A8J6HMA0_TENMO</name>
<dbReference type="FunFam" id="2.40.50.90:FF:000004">
    <property type="entry name" value="Staphylococcal nuclease domain-containing protein"/>
    <property type="match status" value="1"/>
</dbReference>
<dbReference type="Pfam" id="PF00565">
    <property type="entry name" value="SNase"/>
    <property type="match status" value="3"/>
</dbReference>
<dbReference type="FunFam" id="2.40.50.90:FF:000002">
    <property type="entry name" value="Staphylococcal nuclease domain-containing protein"/>
    <property type="match status" value="1"/>
</dbReference>
<dbReference type="CDD" id="cd12429">
    <property type="entry name" value="RRM_DNAJC17"/>
    <property type="match status" value="1"/>
</dbReference>
<dbReference type="InterPro" id="IPR035979">
    <property type="entry name" value="RBD_domain_sf"/>
</dbReference>
<protein>
    <recommendedName>
        <fullName evidence="9">Staphylococcal nuclease domain-containing protein</fullName>
    </recommendedName>
</protein>
<dbReference type="InterPro" id="IPR016071">
    <property type="entry name" value="Staphylococal_nuclease_OB-fold"/>
</dbReference>
<dbReference type="Pfam" id="PF00076">
    <property type="entry name" value="RRM_1"/>
    <property type="match status" value="1"/>
</dbReference>
<evidence type="ECO:0000313" key="8">
    <source>
        <dbReference type="Proteomes" id="UP000719412"/>
    </source>
</evidence>
<dbReference type="AlphaFoldDB" id="A0A8J6HMA0"/>
<dbReference type="InterPro" id="IPR000504">
    <property type="entry name" value="RRM_dom"/>
</dbReference>
<dbReference type="InterPro" id="IPR035437">
    <property type="entry name" value="SNase_OB-fold_sf"/>
</dbReference>
<comment type="caution">
    <text evidence="7">The sequence shown here is derived from an EMBL/GenBank/DDBJ whole genome shotgun (WGS) entry which is preliminary data.</text>
</comment>
<dbReference type="CDD" id="cd06257">
    <property type="entry name" value="DnaJ"/>
    <property type="match status" value="1"/>
</dbReference>
<dbReference type="SMART" id="SM00318">
    <property type="entry name" value="SNc"/>
    <property type="match status" value="3"/>
</dbReference>
<dbReference type="Gene3D" id="2.40.50.90">
    <property type="match status" value="3"/>
</dbReference>
<dbReference type="SUPFAM" id="SSF50199">
    <property type="entry name" value="Staphylococcal nuclease"/>
    <property type="match status" value="3"/>
</dbReference>
<dbReference type="InterPro" id="IPR001623">
    <property type="entry name" value="DnaJ_domain"/>
</dbReference>
<dbReference type="PANTHER" id="PTHR12302">
    <property type="entry name" value="EBNA2 BINDING PROTEIN P100"/>
    <property type="match status" value="1"/>
</dbReference>
<dbReference type="Pfam" id="PF00226">
    <property type="entry name" value="DnaJ"/>
    <property type="match status" value="1"/>
</dbReference>
<evidence type="ECO:0000256" key="1">
    <source>
        <dbReference type="ARBA" id="ARBA00022884"/>
    </source>
</evidence>
<dbReference type="PRINTS" id="PR00625">
    <property type="entry name" value="JDOMAIN"/>
</dbReference>
<gene>
    <name evidence="7" type="ORF">GEV33_005017</name>
</gene>
<dbReference type="GO" id="GO:0003723">
    <property type="term" value="F:RNA binding"/>
    <property type="evidence" value="ECO:0007669"/>
    <property type="project" value="UniProtKB-UniRule"/>
</dbReference>
<keyword evidence="1 2" id="KW-0694">RNA-binding</keyword>
<dbReference type="PANTHER" id="PTHR12302:SF2">
    <property type="entry name" value="STAPHYLOCOCCAL NUCLEASE DOMAIN-CONTAINING PROTEIN 1"/>
    <property type="match status" value="1"/>
</dbReference>
<evidence type="ECO:0008006" key="9">
    <source>
        <dbReference type="Google" id="ProtNLM"/>
    </source>
</evidence>
<sequence>MEDVKIEDLDLYEVLEVEPSSSAADIKKAYRKKALQCHPDKNPDNPNAAKEFHQLSKILEVLIDETARKAYDRVLKGRKEAALRHKELDSKRRKLKEDLEAREKRGFNNFKEKSADEKLREEIERLRKEGSKQVEEELEKINQELKEQMKNKASNWDSASHRIKIKWNVVKGDDKNGGYTQEMLHRFLSKYGNVIALVMSQKKKGSALVEYETRNGAEMAIEMERGLAENPLKLEWVNPPPERRNAPSSLILSGDSVIIRGPTGAPPPEKQINFSGIIAPKLARRAGDQSEPSKDEAWAWEAREFLRKKLIGEEVFFTAEKPPNANREYGTVYLGKDFNSAENITESLVSEGLVTVRREGVRQSPEGARLAELEDAAKAAGKGKWGTSPSSEHVRDIKWSVENMRAFVDKLGYKPVKAIIEHVRDGSTVRAFLLPDFYHVTLMISGIRCPGFKLDSNGKPDPTIKVPYAEEARYFVEIRLLQREVDIVLESVNNNNFVGTIIHPKGNIAEALLKEGFAHCVDWSIAFMKSGVEGLRAAEKKAKAARLRIWKDWQSSAPQVTGKEKDFTATVAEVINGDALSVKMNNGQYKKIFLSSIRPPKEAGRVADEDGKTAPRPKGFRPLYDIPWMFEAREYLRKKLIGKKVHVVIDYIQEARDGYPEKVCATVSIGGKNVAEALVSKGLASVVKYRPDDDQRSSRYDELLSAESKANKSQVGIHNKKEVPIHRVTEIDAARAKLELSSFQRAQRIDAVVEFVASGTRRYKLSASFPPSYECPTGRRG</sequence>
<evidence type="ECO:0000259" key="4">
    <source>
        <dbReference type="PROSITE" id="PS50076"/>
    </source>
</evidence>